<dbReference type="Pfam" id="PF01266">
    <property type="entry name" value="DAO"/>
    <property type="match status" value="1"/>
</dbReference>
<dbReference type="PANTHER" id="PTHR13847">
    <property type="entry name" value="SARCOSINE DEHYDROGENASE-RELATED"/>
    <property type="match status" value="1"/>
</dbReference>
<protein>
    <submittedName>
        <fullName evidence="3">FAD dependent oxidoreductase</fullName>
    </submittedName>
</protein>
<dbReference type="SUPFAM" id="SSF51905">
    <property type="entry name" value="FAD/NAD(P)-binding domain"/>
    <property type="match status" value="1"/>
</dbReference>
<keyword evidence="4" id="KW-1185">Reference proteome</keyword>
<accession>F4H723</accession>
<evidence type="ECO:0000259" key="2">
    <source>
        <dbReference type="Pfam" id="PF01266"/>
    </source>
</evidence>
<dbReference type="GO" id="GO:0005737">
    <property type="term" value="C:cytoplasm"/>
    <property type="evidence" value="ECO:0007669"/>
    <property type="project" value="TreeGrafter"/>
</dbReference>
<dbReference type="InterPro" id="IPR006076">
    <property type="entry name" value="FAD-dep_OxRdtase"/>
</dbReference>
<dbReference type="Gene3D" id="3.50.50.60">
    <property type="entry name" value="FAD/NAD(P)-binding domain"/>
    <property type="match status" value="1"/>
</dbReference>
<organism evidence="3 4">
    <name type="scientific">Cellulomonas fimi (strain ATCC 484 / DSM 20113 / JCM 1341 / CCUG 24087 / LMG 16345 / NBRC 15513 / NCIMB 8980 / NCTC 7547 / NRS-133)</name>
    <dbReference type="NCBI Taxonomy" id="590998"/>
    <lineage>
        <taxon>Bacteria</taxon>
        <taxon>Bacillati</taxon>
        <taxon>Actinomycetota</taxon>
        <taxon>Actinomycetes</taxon>
        <taxon>Micrococcales</taxon>
        <taxon>Cellulomonadaceae</taxon>
        <taxon>Cellulomonas</taxon>
    </lineage>
</organism>
<dbReference type="KEGG" id="cfi:Celf_1522"/>
<dbReference type="STRING" id="590998.Celf_1522"/>
<dbReference type="AlphaFoldDB" id="F4H723"/>
<feature type="compositionally biased region" description="Basic and acidic residues" evidence="1">
    <location>
        <begin position="15"/>
        <end position="25"/>
    </location>
</feature>
<dbReference type="PANTHER" id="PTHR13847:SF285">
    <property type="entry name" value="FAD DEPENDENT OXIDOREDUCTASE DOMAIN-CONTAINING PROTEIN"/>
    <property type="match status" value="1"/>
</dbReference>
<evidence type="ECO:0000256" key="1">
    <source>
        <dbReference type="SAM" id="MobiDB-lite"/>
    </source>
</evidence>
<gene>
    <name evidence="3" type="ordered locus">Celf_1522</name>
</gene>
<dbReference type="HOGENOM" id="CLU_007884_3_2_11"/>
<proteinExistence type="predicted"/>
<feature type="domain" description="FAD dependent oxidoreductase" evidence="2">
    <location>
        <begin position="31"/>
        <end position="383"/>
    </location>
</feature>
<name>F4H723_CELFA</name>
<feature type="region of interest" description="Disordered" evidence="1">
    <location>
        <begin position="1"/>
        <end position="25"/>
    </location>
</feature>
<dbReference type="Proteomes" id="UP000008460">
    <property type="component" value="Chromosome"/>
</dbReference>
<evidence type="ECO:0000313" key="3">
    <source>
        <dbReference type="EMBL" id="AEE45657.1"/>
    </source>
</evidence>
<dbReference type="RefSeq" id="WP_013770683.1">
    <property type="nucleotide sequence ID" value="NC_015514.1"/>
</dbReference>
<evidence type="ECO:0000313" key="4">
    <source>
        <dbReference type="Proteomes" id="UP000008460"/>
    </source>
</evidence>
<dbReference type="InterPro" id="IPR036188">
    <property type="entry name" value="FAD/NAD-bd_sf"/>
</dbReference>
<reference evidence="3 4" key="1">
    <citation type="submission" date="2011-04" db="EMBL/GenBank/DDBJ databases">
        <title>Complete sequence of Cellulomonas fimi ATCC 484.</title>
        <authorList>
            <consortium name="US DOE Joint Genome Institute"/>
            <person name="Lucas S."/>
            <person name="Han J."/>
            <person name="Lapidus A."/>
            <person name="Cheng J.-F."/>
            <person name="Goodwin L."/>
            <person name="Pitluck S."/>
            <person name="Peters L."/>
            <person name="Chertkov O."/>
            <person name="Detter J.C."/>
            <person name="Han C."/>
            <person name="Tapia R."/>
            <person name="Land M."/>
            <person name="Hauser L."/>
            <person name="Kyrpides N."/>
            <person name="Ivanova N."/>
            <person name="Ovchinnikova G."/>
            <person name="Pagani I."/>
            <person name="Mead D."/>
            <person name="Brumm P."/>
            <person name="Woyke T."/>
        </authorList>
    </citation>
    <scope>NUCLEOTIDE SEQUENCE [LARGE SCALE GENOMIC DNA]</scope>
    <source>
        <strain evidence="4">ATCC 484 / DSM 20113 / JCM 1341 / NBRC 15513 / NCIMB 8980 / NCTC 7547</strain>
    </source>
</reference>
<sequence length="438" mass="44844">MATVPRTHPLWLDRLPTEEPRPPLDGDSRADVVVLGAGLSGLWTAYYLLEADPALDVLVVEADVVGGGAAGRGDGWCTADPVLPVPADEVPPDGRALRQALRDAVVEVGGVAAAEQVDCGFDYGGTVWLARHPGALEHLAAVARTAADDDDLHLLGPAEATDLVGADGVLGGLVGHDSARLDPARLARGLRDVVLARGARVVERTHAVRVSPRAVVTDRGTVRTRWSVRALGAWSAGPAGDARAVASRHAVAVTTAPLDAAAWGAVGLGRESFTDVRPLPVRGARTDDGRLLLVDPVGVPAGAGGPAGRDVERAAARLRAALASLFGSLDGAAASLCWTVPLGVARDGLPSVGLGDDGVAWIRGLGSGGAAAANLAGRTVADLVTGADSPLVRLPWVGHRSPAWPAGPLRVLDGAVARRRAERADATVRVPDGVRTPR</sequence>
<dbReference type="Gene3D" id="3.30.9.10">
    <property type="entry name" value="D-Amino Acid Oxidase, subunit A, domain 2"/>
    <property type="match status" value="1"/>
</dbReference>
<dbReference type="EMBL" id="CP002666">
    <property type="protein sequence ID" value="AEE45657.1"/>
    <property type="molecule type" value="Genomic_DNA"/>
</dbReference>
<dbReference type="eggNOG" id="COG0665">
    <property type="taxonomic scope" value="Bacteria"/>
</dbReference>